<dbReference type="InterPro" id="IPR024163">
    <property type="entry name" value="Aerotolerance_reg_N"/>
</dbReference>
<protein>
    <submittedName>
        <fullName evidence="4">DUF4159 domain-containing protein</fullName>
    </submittedName>
</protein>
<keyword evidence="1" id="KW-0812">Transmembrane</keyword>
<feature type="domain" description="Aerotolerance regulator N-terminal" evidence="2">
    <location>
        <begin position="4"/>
        <end position="78"/>
    </location>
</feature>
<evidence type="ECO:0000259" key="2">
    <source>
        <dbReference type="Pfam" id="PF07584"/>
    </source>
</evidence>
<dbReference type="SUPFAM" id="SSF52317">
    <property type="entry name" value="Class I glutamine amidotransferase-like"/>
    <property type="match status" value="1"/>
</dbReference>
<dbReference type="InterPro" id="IPR011933">
    <property type="entry name" value="Double_TM_dom"/>
</dbReference>
<dbReference type="CDD" id="cd03143">
    <property type="entry name" value="A4_beta-galactosidase_middle_domain"/>
    <property type="match status" value="1"/>
</dbReference>
<dbReference type="EMBL" id="JBHPON010000002">
    <property type="protein sequence ID" value="MFC6036376.1"/>
    <property type="molecule type" value="Genomic_DNA"/>
</dbReference>
<evidence type="ECO:0000259" key="3">
    <source>
        <dbReference type="Pfam" id="PF13709"/>
    </source>
</evidence>
<keyword evidence="5" id="KW-1185">Reference proteome</keyword>
<evidence type="ECO:0000313" key="4">
    <source>
        <dbReference type="EMBL" id="MFC6036376.1"/>
    </source>
</evidence>
<gene>
    <name evidence="4" type="ORF">ACFMB1_12545</name>
</gene>
<name>A0ABW1KW85_9PROT</name>
<dbReference type="Pfam" id="PF07584">
    <property type="entry name" value="BatA"/>
    <property type="match status" value="1"/>
</dbReference>
<sequence>MGALSFTSPLLLLALGALPLIWLLLRATPPSPKRENFPAFIILRQLKTAEETPDRTPWWLLLMRLLLAGLIILGLAGPVLNAPAPGTQTGPMLLVVDNSWAAAQHWRTRQDALREAAAEAAQTDRQVFILTTAPERTPAPLEPMTGEAARAAADAMTPAPFAADRAGAASRLAELDRYFTSGAEIRWLSDGLAGEGDQTLTDALSGRGELAIFNDARAPKYQLRPLQSAENALAYRVERLDAAAPAEGAVIATARDGRELARSEFEFAAGELARDVTLNLPLALANELSITRIEGVASAGAVRLSDARDRRALIGLARNAESSSDNLLKGDHYIREALNPYASFLEDDLSTLLQSDVSVIVLDDIGRLRASERDELSAWVERGGVLIRFAGPVLAEAAQDSAPDLIPAPLRGGGRAFGGALTWDTPQHLDIFPAESPFAGLDAADDVLIRRQVLAEPGGETTQRTWARLKDGTPLVTGARQGKGVIALFHVTATPDWSDLPLSGLFIDMLRRLTFLSALGPDAASEGADARYAPLRLLTGEGRMTRPDDAARALTAAELALAPSPARAPGFYGAPEAPLALNAVPVGAAFEPISISGAAIQAYEAAPPVSLSPPLVVAALLLLLADGIIALMLSGRLNWRPAAAALLAAGVISGPMDRASAQPLDAPIEEKIVDAALTTRLAYIASGDSAIDTLTEQGLAALSRELYRRTAIEPAPPERIDPDTDDLSVYSFLYWPIAPGAETPSDAALANIENFMRFGGLLLIDTRDDERAVGAGSTPEGQALQRILGALDIPPLRPVDDSHVLTRSFYLLNSLYGRNNNNPVWVEADSSGSNDGVTALIIGGRDWIGAWAADSFGRPLRPMGSGGPRARELAYRAGVNMVMVAFTGNYKSDQVHTPILLERLGK</sequence>
<accession>A0ABW1KW85</accession>
<comment type="caution">
    <text evidence="4">The sequence shown here is derived from an EMBL/GenBank/DDBJ whole genome shotgun (WGS) entry which is preliminary data.</text>
</comment>
<dbReference type="InterPro" id="IPR029062">
    <property type="entry name" value="Class_I_gatase-like"/>
</dbReference>
<dbReference type="Gene3D" id="3.40.50.880">
    <property type="match status" value="1"/>
</dbReference>
<feature type="transmembrane region" description="Helical" evidence="1">
    <location>
        <begin position="6"/>
        <end position="25"/>
    </location>
</feature>
<feature type="domain" description="DUF4159" evidence="3">
    <location>
        <begin position="680"/>
        <end position="886"/>
    </location>
</feature>
<reference evidence="4 5" key="1">
    <citation type="submission" date="2024-09" db="EMBL/GenBank/DDBJ databases">
        <authorList>
            <person name="Zhang Z.-H."/>
        </authorList>
    </citation>
    <scope>NUCLEOTIDE SEQUENCE [LARGE SCALE GENOMIC DNA]</scope>
    <source>
        <strain evidence="4 5">HHTR114</strain>
    </source>
</reference>
<keyword evidence="1" id="KW-0472">Membrane</keyword>
<organism evidence="4 5">
    <name type="scientific">Hyphococcus aureus</name>
    <dbReference type="NCBI Taxonomy" id="2666033"/>
    <lineage>
        <taxon>Bacteria</taxon>
        <taxon>Pseudomonadati</taxon>
        <taxon>Pseudomonadota</taxon>
        <taxon>Alphaproteobacteria</taxon>
        <taxon>Parvularculales</taxon>
        <taxon>Parvularculaceae</taxon>
        <taxon>Hyphococcus</taxon>
    </lineage>
</organism>
<dbReference type="Pfam" id="PF13709">
    <property type="entry name" value="DUF4159"/>
    <property type="match status" value="1"/>
</dbReference>
<dbReference type="Gene3D" id="3.40.50.12140">
    <property type="entry name" value="Domain of unknown function DUF4159"/>
    <property type="match status" value="1"/>
</dbReference>
<dbReference type="Proteomes" id="UP001596116">
    <property type="component" value="Unassembled WGS sequence"/>
</dbReference>
<evidence type="ECO:0000313" key="5">
    <source>
        <dbReference type="Proteomes" id="UP001596116"/>
    </source>
</evidence>
<dbReference type="RefSeq" id="WP_379882394.1">
    <property type="nucleotide sequence ID" value="NZ_JBHPON010000002.1"/>
</dbReference>
<evidence type="ECO:0000256" key="1">
    <source>
        <dbReference type="SAM" id="Phobius"/>
    </source>
</evidence>
<dbReference type="PANTHER" id="PTHR37464">
    <property type="entry name" value="BLL2463 PROTEIN"/>
    <property type="match status" value="1"/>
</dbReference>
<dbReference type="PANTHER" id="PTHR37464:SF1">
    <property type="entry name" value="BLL2463 PROTEIN"/>
    <property type="match status" value="1"/>
</dbReference>
<dbReference type="InterPro" id="IPR025297">
    <property type="entry name" value="DUF4159"/>
</dbReference>
<keyword evidence="1" id="KW-1133">Transmembrane helix</keyword>
<feature type="transmembrane region" description="Helical" evidence="1">
    <location>
        <begin position="58"/>
        <end position="80"/>
    </location>
</feature>
<dbReference type="NCBIfam" id="TIGR02226">
    <property type="entry name" value="two_anch"/>
    <property type="match status" value="1"/>
</dbReference>
<proteinExistence type="predicted"/>